<sequence length="72" mass="7881">VGDGGRRDKAILHKLCVSGGLLDVLLKGVKLVKILLNLVSSHGWRGLSTQPTPREVDRRIGRDEVPMVNLVE</sequence>
<reference evidence="1" key="2">
    <citation type="submission" date="2022-01" db="EMBL/GenBank/DDBJ databases">
        <authorList>
            <person name="Yamashiro T."/>
            <person name="Shiraishi A."/>
            <person name="Satake H."/>
            <person name="Nakayama K."/>
        </authorList>
    </citation>
    <scope>NUCLEOTIDE SEQUENCE</scope>
</reference>
<evidence type="ECO:0000313" key="2">
    <source>
        <dbReference type="Proteomes" id="UP001151760"/>
    </source>
</evidence>
<dbReference type="EMBL" id="BQNB010021040">
    <property type="protein sequence ID" value="GJU02242.1"/>
    <property type="molecule type" value="Genomic_DNA"/>
</dbReference>
<protein>
    <submittedName>
        <fullName evidence="1">Uncharacterized protein</fullName>
    </submittedName>
</protein>
<proteinExistence type="predicted"/>
<name>A0ABQ5IPU3_9ASTR</name>
<accession>A0ABQ5IPU3</accession>
<evidence type="ECO:0000313" key="1">
    <source>
        <dbReference type="EMBL" id="GJU02242.1"/>
    </source>
</evidence>
<reference evidence="1" key="1">
    <citation type="journal article" date="2022" name="Int. J. Mol. Sci.">
        <title>Draft Genome of Tanacetum Coccineum: Genomic Comparison of Closely Related Tanacetum-Family Plants.</title>
        <authorList>
            <person name="Yamashiro T."/>
            <person name="Shiraishi A."/>
            <person name="Nakayama K."/>
            <person name="Satake H."/>
        </authorList>
    </citation>
    <scope>NUCLEOTIDE SEQUENCE</scope>
</reference>
<organism evidence="1 2">
    <name type="scientific">Tanacetum coccineum</name>
    <dbReference type="NCBI Taxonomy" id="301880"/>
    <lineage>
        <taxon>Eukaryota</taxon>
        <taxon>Viridiplantae</taxon>
        <taxon>Streptophyta</taxon>
        <taxon>Embryophyta</taxon>
        <taxon>Tracheophyta</taxon>
        <taxon>Spermatophyta</taxon>
        <taxon>Magnoliopsida</taxon>
        <taxon>eudicotyledons</taxon>
        <taxon>Gunneridae</taxon>
        <taxon>Pentapetalae</taxon>
        <taxon>asterids</taxon>
        <taxon>campanulids</taxon>
        <taxon>Asterales</taxon>
        <taxon>Asteraceae</taxon>
        <taxon>Asteroideae</taxon>
        <taxon>Anthemideae</taxon>
        <taxon>Anthemidinae</taxon>
        <taxon>Tanacetum</taxon>
    </lineage>
</organism>
<feature type="non-terminal residue" evidence="1">
    <location>
        <position position="1"/>
    </location>
</feature>
<keyword evidence="2" id="KW-1185">Reference proteome</keyword>
<dbReference type="Proteomes" id="UP001151760">
    <property type="component" value="Unassembled WGS sequence"/>
</dbReference>
<comment type="caution">
    <text evidence="1">The sequence shown here is derived from an EMBL/GenBank/DDBJ whole genome shotgun (WGS) entry which is preliminary data.</text>
</comment>
<gene>
    <name evidence="1" type="ORF">Tco_1112580</name>
</gene>